<reference evidence="2" key="1">
    <citation type="submission" date="2025-05" db="UniProtKB">
        <authorList>
            <consortium name="EnsemblMetazoa"/>
        </authorList>
    </citation>
    <scope>IDENTIFICATION</scope>
</reference>
<keyword evidence="1" id="KW-1133">Transmembrane helix</keyword>
<dbReference type="RefSeq" id="XP_050501091.1">
    <property type="nucleotide sequence ID" value="XM_050645134.1"/>
</dbReference>
<keyword evidence="1" id="KW-0472">Membrane</keyword>
<keyword evidence="3" id="KW-1185">Reference proteome</keyword>
<sequence length="156" mass="17971">MPDFFNEKEILDLCHSVAHEAELLAVEEFIPKIPMLIGLIGGGYIGFVWEYVLTGVVIAIVFLIYSLHSKRHRTKSVVDVLKDDLDNPWTKRKLVRQINNIVFPYTPAEVVDLSELVNSNTELKKKIINGLQEFLCQEHSYVRSDSRLQTYRVIIL</sequence>
<evidence type="ECO:0000256" key="1">
    <source>
        <dbReference type="SAM" id="Phobius"/>
    </source>
</evidence>
<proteinExistence type="predicted"/>
<organism evidence="2 3">
    <name type="scientific">Diabrotica virgifera virgifera</name>
    <name type="common">western corn rootworm</name>
    <dbReference type="NCBI Taxonomy" id="50390"/>
    <lineage>
        <taxon>Eukaryota</taxon>
        <taxon>Metazoa</taxon>
        <taxon>Ecdysozoa</taxon>
        <taxon>Arthropoda</taxon>
        <taxon>Hexapoda</taxon>
        <taxon>Insecta</taxon>
        <taxon>Pterygota</taxon>
        <taxon>Neoptera</taxon>
        <taxon>Endopterygota</taxon>
        <taxon>Coleoptera</taxon>
        <taxon>Polyphaga</taxon>
        <taxon>Cucujiformia</taxon>
        <taxon>Chrysomeloidea</taxon>
        <taxon>Chrysomelidae</taxon>
        <taxon>Galerucinae</taxon>
        <taxon>Diabroticina</taxon>
        <taxon>Diabroticites</taxon>
        <taxon>Diabrotica</taxon>
    </lineage>
</organism>
<dbReference type="GeneID" id="126881095"/>
<evidence type="ECO:0000313" key="3">
    <source>
        <dbReference type="Proteomes" id="UP001652700"/>
    </source>
</evidence>
<evidence type="ECO:0000313" key="2">
    <source>
        <dbReference type="EnsemblMetazoa" id="XP_050501091.1"/>
    </source>
</evidence>
<feature type="transmembrane region" description="Helical" evidence="1">
    <location>
        <begin position="44"/>
        <end position="65"/>
    </location>
</feature>
<name>A0ABM5JT24_DIAVI</name>
<accession>A0ABM5JT24</accession>
<dbReference type="Proteomes" id="UP001652700">
    <property type="component" value="Unplaced"/>
</dbReference>
<dbReference type="EnsemblMetazoa" id="XM_050645134.1">
    <property type="protein sequence ID" value="XP_050501091.1"/>
    <property type="gene ID" value="LOC126881095"/>
</dbReference>
<keyword evidence="1" id="KW-0812">Transmembrane</keyword>
<protein>
    <submittedName>
        <fullName evidence="2">Uncharacterized protein</fullName>
    </submittedName>
</protein>